<keyword evidence="1" id="KW-0456">Lyase</keyword>
<organism evidence="1 2">
    <name type="scientific">Sphingomonas sanguinis</name>
    <dbReference type="NCBI Taxonomy" id="33051"/>
    <lineage>
        <taxon>Bacteria</taxon>
        <taxon>Pseudomonadati</taxon>
        <taxon>Pseudomonadota</taxon>
        <taxon>Alphaproteobacteria</taxon>
        <taxon>Sphingomonadales</taxon>
        <taxon>Sphingomonadaceae</taxon>
        <taxon>Sphingomonas</taxon>
    </lineage>
</organism>
<dbReference type="Gene3D" id="1.25.10.10">
    <property type="entry name" value="Leucine-rich Repeat Variant"/>
    <property type="match status" value="1"/>
</dbReference>
<dbReference type="Proteomes" id="UP000074072">
    <property type="component" value="Unassembled WGS sequence"/>
</dbReference>
<sequence length="158" mass="17158">MSASYEPVSDFLKEVIAEEIPLTGSAYADANLRHLIVLTQDCDKSNRDWATMLLSQEDVDTPETRKALLRAADDLDPDVRAEALVGIARRDRALALPLVLAALQGDHVSCPTFEAAGMVADATLVEPLEQWTYPSGNAMLDDVIQDALKACRTGVPLH</sequence>
<accession>A0A147IQW9</accession>
<proteinExistence type="predicted"/>
<dbReference type="EMBL" id="LDTE01000077">
    <property type="protein sequence ID" value="KTT97771.1"/>
    <property type="molecule type" value="Genomic_DNA"/>
</dbReference>
<dbReference type="InterPro" id="IPR011989">
    <property type="entry name" value="ARM-like"/>
</dbReference>
<dbReference type="AlphaFoldDB" id="A0A147IQW9"/>
<protein>
    <submittedName>
        <fullName evidence="1">Lyase</fullName>
    </submittedName>
</protein>
<evidence type="ECO:0000313" key="1">
    <source>
        <dbReference type="EMBL" id="KTT97771.1"/>
    </source>
</evidence>
<dbReference type="RefSeq" id="WP_058752821.1">
    <property type="nucleotide sequence ID" value="NZ_LDTE01000077.1"/>
</dbReference>
<dbReference type="InterPro" id="IPR016024">
    <property type="entry name" value="ARM-type_fold"/>
</dbReference>
<name>A0A147IQW9_9SPHN</name>
<gene>
    <name evidence="1" type="ORF">SB4_12540</name>
</gene>
<dbReference type="Pfam" id="PF13646">
    <property type="entry name" value="HEAT_2"/>
    <property type="match status" value="1"/>
</dbReference>
<dbReference type="PATRIC" id="fig|33051.4.peg.3335"/>
<dbReference type="GO" id="GO:0016829">
    <property type="term" value="F:lyase activity"/>
    <property type="evidence" value="ECO:0007669"/>
    <property type="project" value="UniProtKB-KW"/>
</dbReference>
<dbReference type="OrthoDB" id="7193445at2"/>
<dbReference type="SUPFAM" id="SSF48371">
    <property type="entry name" value="ARM repeat"/>
    <property type="match status" value="1"/>
</dbReference>
<comment type="caution">
    <text evidence="1">The sequence shown here is derived from an EMBL/GenBank/DDBJ whole genome shotgun (WGS) entry which is preliminary data.</text>
</comment>
<reference evidence="1 2" key="1">
    <citation type="journal article" date="2016" name="Front. Microbiol.">
        <title>Genomic Resource of Rice Seed Associated Bacteria.</title>
        <authorList>
            <person name="Midha S."/>
            <person name="Bansal K."/>
            <person name="Sharma S."/>
            <person name="Kumar N."/>
            <person name="Patil P.P."/>
            <person name="Chaudhry V."/>
            <person name="Patil P.B."/>
        </authorList>
    </citation>
    <scope>NUCLEOTIDE SEQUENCE [LARGE SCALE GENOMIC DNA]</scope>
    <source>
        <strain evidence="1 2">SB4</strain>
    </source>
</reference>
<evidence type="ECO:0000313" key="2">
    <source>
        <dbReference type="Proteomes" id="UP000074072"/>
    </source>
</evidence>